<gene>
    <name evidence="3" type="ORF">F4561_002239</name>
</gene>
<dbReference type="RefSeq" id="WP_184577559.1">
    <property type="nucleotide sequence ID" value="NZ_JACHJT010000001.1"/>
</dbReference>
<feature type="compositionally biased region" description="Basic and acidic residues" evidence="1">
    <location>
        <begin position="190"/>
        <end position="224"/>
    </location>
</feature>
<evidence type="ECO:0000313" key="4">
    <source>
        <dbReference type="Proteomes" id="UP000523007"/>
    </source>
</evidence>
<organism evidence="3 4">
    <name type="scientific">Lipingzhangella halophila</name>
    <dbReference type="NCBI Taxonomy" id="1783352"/>
    <lineage>
        <taxon>Bacteria</taxon>
        <taxon>Bacillati</taxon>
        <taxon>Actinomycetota</taxon>
        <taxon>Actinomycetes</taxon>
        <taxon>Streptosporangiales</taxon>
        <taxon>Nocardiopsidaceae</taxon>
        <taxon>Lipingzhangella</taxon>
    </lineage>
</organism>
<dbReference type="PROSITE" id="PS50943">
    <property type="entry name" value="HTH_CROC1"/>
    <property type="match status" value="1"/>
</dbReference>
<dbReference type="CDD" id="cd00093">
    <property type="entry name" value="HTH_XRE"/>
    <property type="match status" value="1"/>
</dbReference>
<dbReference type="GO" id="GO:0003677">
    <property type="term" value="F:DNA binding"/>
    <property type="evidence" value="ECO:0007669"/>
    <property type="project" value="InterPro"/>
</dbReference>
<dbReference type="AlphaFoldDB" id="A0A7W7RG83"/>
<dbReference type="Proteomes" id="UP000523007">
    <property type="component" value="Unassembled WGS sequence"/>
</dbReference>
<proteinExistence type="predicted"/>
<evidence type="ECO:0000313" key="3">
    <source>
        <dbReference type="EMBL" id="MBB4931419.1"/>
    </source>
</evidence>
<evidence type="ECO:0000256" key="1">
    <source>
        <dbReference type="SAM" id="MobiDB-lite"/>
    </source>
</evidence>
<dbReference type="InterPro" id="IPR001387">
    <property type="entry name" value="Cro/C1-type_HTH"/>
</dbReference>
<dbReference type="Pfam" id="PF13560">
    <property type="entry name" value="HTH_31"/>
    <property type="match status" value="1"/>
</dbReference>
<name>A0A7W7RG83_9ACTN</name>
<evidence type="ECO:0000259" key="2">
    <source>
        <dbReference type="PROSITE" id="PS50943"/>
    </source>
</evidence>
<accession>A0A7W7RG83</accession>
<keyword evidence="4" id="KW-1185">Reference proteome</keyword>
<dbReference type="InterPro" id="IPR010982">
    <property type="entry name" value="Lambda_DNA-bd_dom_sf"/>
</dbReference>
<dbReference type="SUPFAM" id="SSF47413">
    <property type="entry name" value="lambda repressor-like DNA-binding domains"/>
    <property type="match status" value="1"/>
</dbReference>
<feature type="region of interest" description="Disordered" evidence="1">
    <location>
        <begin position="141"/>
        <end position="224"/>
    </location>
</feature>
<protein>
    <submittedName>
        <fullName evidence="3">Transcriptional regulator with XRE-family HTH domain</fullName>
    </submittedName>
</protein>
<sequence>MAEEIRRYRKQRRLSVQRLADICTEDYALPIKRSVLANLESGRRPTLSVAELLVLARILEVPPLQLLFPIGQADEIEVLPGRTAKTWYAAQWFIGETPLDIDEAAAWATVNAAAYYRSHERRVHDWRLRKDEVESRQAKAAQAATESEREAHTSAAEAQQQLLSMDEDVLTRERARMRKLGITPPDLPDDLDHLEEKRREAKAAADVIKREMYPDSTESDTKGE</sequence>
<dbReference type="SMART" id="SM00530">
    <property type="entry name" value="HTH_XRE"/>
    <property type="match status" value="1"/>
</dbReference>
<comment type="caution">
    <text evidence="3">The sequence shown here is derived from an EMBL/GenBank/DDBJ whole genome shotgun (WGS) entry which is preliminary data.</text>
</comment>
<feature type="domain" description="HTH cro/C1-type" evidence="2">
    <location>
        <begin position="5"/>
        <end position="66"/>
    </location>
</feature>
<dbReference type="EMBL" id="JACHJT010000001">
    <property type="protein sequence ID" value="MBB4931419.1"/>
    <property type="molecule type" value="Genomic_DNA"/>
</dbReference>
<reference evidence="3 4" key="1">
    <citation type="submission" date="2020-08" db="EMBL/GenBank/DDBJ databases">
        <title>Sequencing the genomes of 1000 actinobacteria strains.</title>
        <authorList>
            <person name="Klenk H.-P."/>
        </authorList>
    </citation>
    <scope>NUCLEOTIDE SEQUENCE [LARGE SCALE GENOMIC DNA]</scope>
    <source>
        <strain evidence="3 4">DSM 102030</strain>
    </source>
</reference>
<dbReference type="Gene3D" id="1.10.260.40">
    <property type="entry name" value="lambda repressor-like DNA-binding domains"/>
    <property type="match status" value="1"/>
</dbReference>